<dbReference type="InterPro" id="IPR024079">
    <property type="entry name" value="MetalloPept_cat_dom_sf"/>
</dbReference>
<dbReference type="SUPFAM" id="SSF49785">
    <property type="entry name" value="Galactose-binding domain-like"/>
    <property type="match status" value="1"/>
</dbReference>
<accession>A0ABV5F5V2</accession>
<name>A0ABV5F5V2_9FLAO</name>
<keyword evidence="3" id="KW-1185">Reference proteome</keyword>
<feature type="domain" description="CBM6" evidence="1">
    <location>
        <begin position="504"/>
        <end position="628"/>
    </location>
</feature>
<dbReference type="Pfam" id="PF13573">
    <property type="entry name" value="SprB"/>
    <property type="match status" value="2"/>
</dbReference>
<evidence type="ECO:0000313" key="2">
    <source>
        <dbReference type="EMBL" id="MFB9054827.1"/>
    </source>
</evidence>
<organism evidence="2 3">
    <name type="scientific">Formosa undariae</name>
    <dbReference type="NCBI Taxonomy" id="1325436"/>
    <lineage>
        <taxon>Bacteria</taxon>
        <taxon>Pseudomonadati</taxon>
        <taxon>Bacteroidota</taxon>
        <taxon>Flavobacteriia</taxon>
        <taxon>Flavobacteriales</taxon>
        <taxon>Flavobacteriaceae</taxon>
        <taxon>Formosa</taxon>
    </lineage>
</organism>
<reference evidence="2 3" key="1">
    <citation type="submission" date="2024-09" db="EMBL/GenBank/DDBJ databases">
        <authorList>
            <person name="Sun Q."/>
            <person name="Mori K."/>
        </authorList>
    </citation>
    <scope>NUCLEOTIDE SEQUENCE [LARGE SCALE GENOMIC DNA]</scope>
    <source>
        <strain evidence="2 3">CECT 8286</strain>
    </source>
</reference>
<dbReference type="InterPro" id="IPR008979">
    <property type="entry name" value="Galactose-bd-like_sf"/>
</dbReference>
<evidence type="ECO:0000259" key="1">
    <source>
        <dbReference type="PROSITE" id="PS51175"/>
    </source>
</evidence>
<sequence>MEKTELIPISVTGDKDNRINVVIVNQWTSSDKAPYNSPEMRGEFVKDIEESLVAALTYGDERAQTAYSHYKEFFNVYGLWAPHMPEFKVGIGIPEIDAMRDKLFLPWKDENRGWITFLIMPNRESGGGGAARNLEGRYGTAVIAGNGIGKMLHEISHTCMSLGDEYTTGATGTSAFPTYAAELEYDREKMKWRKWIDPSTPLPTPYEEQYIDKIGAFEGNQYHLVDYYRSTAQGCIMGAGVFDNTEHMCPICNQRVSMRAYDLVDPVNSFTPSTNAISISGKKKIHFSVDHIKPEPNTQVARWYLNGKLIATGSSELDVEFGEISNYELVCSITDETPTIKPDPPFAVFPQFDVAWTITNTAPSSSARELSVSLSAKQKDKKVTASNTIKPNVSGGKAPYTYIWSDGSTTETLDNVGKGIYDVTIIDSEFRTAKAHYSIYESSLSASKKSSKSKKNAKEITVVSDIKASDIGEDNGSVALSFSGGTAPYTVQWQDADYVYGASQIYEAEDATFSIPEHDIKTFFNASENTFVNFKDKEGKITWNVEVANSGIYPVDVIYAGIDLKGSDAQVSVNGKLQKDLMHFNQTRPLYTGWDYATVKVYLSEGFNTVSVVSNGESIPNLDYLRLPASVSMISVNETESINLAPGDYSFVVTDANNLVTEKTITIPEVYAFEVDNLNIDTEGEHAVKIENPIANYSYKWYAKDASNRTKESYESPLFIGTTFSPKTKGNYYVAVKNNLTQAESVNRVGFAVGDIADKRTVAIDPSELERGSVLFWLDATDMDGDRKEDVIAPARGPVSAWRDKSRRSSANALFTKYEPNKLNGKGVAGFDQVWLSIMDEEVKDYQTVIMVYKESSMSFPGSSLFKGLETLMGKSENTKTSLFDESKTDSKTKNGSVFLNGKKVNPFVTPNPMDYCLLTVQLDSKSGIPLRRTEGLWEADLAEFIVINRVLEDWERKGVEEYLRRKWLAKVDVKF</sequence>
<dbReference type="Proteomes" id="UP001589605">
    <property type="component" value="Unassembled WGS sequence"/>
</dbReference>
<protein>
    <submittedName>
        <fullName evidence="2">M64 family metallopeptidase</fullName>
    </submittedName>
</protein>
<gene>
    <name evidence="2" type="ORF">ACFFVB_17185</name>
</gene>
<comment type="caution">
    <text evidence="2">The sequence shown here is derived from an EMBL/GenBank/DDBJ whole genome shotgun (WGS) entry which is preliminary data.</text>
</comment>
<dbReference type="Gene3D" id="2.60.120.260">
    <property type="entry name" value="Galactose-binding domain-like"/>
    <property type="match status" value="1"/>
</dbReference>
<proteinExistence type="predicted"/>
<dbReference type="Gene3D" id="3.40.390.10">
    <property type="entry name" value="Collagenase (Catalytic Domain)"/>
    <property type="match status" value="1"/>
</dbReference>
<dbReference type="PROSITE" id="PS51175">
    <property type="entry name" value="CBM6"/>
    <property type="match status" value="1"/>
</dbReference>
<dbReference type="RefSeq" id="WP_382384464.1">
    <property type="nucleotide sequence ID" value="NZ_JBHMEZ010000032.1"/>
</dbReference>
<evidence type="ECO:0000313" key="3">
    <source>
        <dbReference type="Proteomes" id="UP001589605"/>
    </source>
</evidence>
<dbReference type="Gene3D" id="2.60.40.740">
    <property type="match status" value="1"/>
</dbReference>
<dbReference type="InterPro" id="IPR005084">
    <property type="entry name" value="CBM6"/>
</dbReference>
<dbReference type="Pfam" id="PF09471">
    <property type="entry name" value="Peptidase_M64"/>
    <property type="match status" value="1"/>
</dbReference>
<dbReference type="InterPro" id="IPR025667">
    <property type="entry name" value="SprB_repeat"/>
</dbReference>
<dbReference type="EMBL" id="JBHMEZ010000032">
    <property type="protein sequence ID" value="MFB9054827.1"/>
    <property type="molecule type" value="Genomic_DNA"/>
</dbReference>
<dbReference type="InterPro" id="IPR019026">
    <property type="entry name" value="Peptidase_M64_IgA"/>
</dbReference>